<feature type="compositionally biased region" description="Basic and acidic residues" evidence="1">
    <location>
        <begin position="159"/>
        <end position="169"/>
    </location>
</feature>
<evidence type="ECO:0000259" key="2">
    <source>
        <dbReference type="PROSITE" id="PS50011"/>
    </source>
</evidence>
<dbReference type="Pfam" id="PF07714">
    <property type="entry name" value="PK_Tyr_Ser-Thr"/>
    <property type="match status" value="1"/>
</dbReference>
<dbReference type="GO" id="GO:0004674">
    <property type="term" value="F:protein serine/threonine kinase activity"/>
    <property type="evidence" value="ECO:0007669"/>
    <property type="project" value="TreeGrafter"/>
</dbReference>
<feature type="region of interest" description="Disordered" evidence="1">
    <location>
        <begin position="155"/>
        <end position="189"/>
    </location>
</feature>
<dbReference type="InterPro" id="IPR001245">
    <property type="entry name" value="Ser-Thr/Tyr_kinase_cat_dom"/>
</dbReference>
<protein>
    <recommendedName>
        <fullName evidence="2">Protein kinase domain-containing protein</fullName>
    </recommendedName>
</protein>
<organism evidence="3 4">
    <name type="scientific">Ceratodon purpureus</name>
    <name type="common">Fire moss</name>
    <name type="synonym">Dicranum purpureum</name>
    <dbReference type="NCBI Taxonomy" id="3225"/>
    <lineage>
        <taxon>Eukaryota</taxon>
        <taxon>Viridiplantae</taxon>
        <taxon>Streptophyta</taxon>
        <taxon>Embryophyta</taxon>
        <taxon>Bryophyta</taxon>
        <taxon>Bryophytina</taxon>
        <taxon>Bryopsida</taxon>
        <taxon>Dicranidae</taxon>
        <taxon>Pseudoditrichales</taxon>
        <taxon>Ditrichaceae</taxon>
        <taxon>Ceratodon</taxon>
    </lineage>
</organism>
<dbReference type="SMART" id="SM00220">
    <property type="entry name" value="S_TKc"/>
    <property type="match status" value="1"/>
</dbReference>
<dbReference type="InterPro" id="IPR051681">
    <property type="entry name" value="Ser/Thr_Kinases-Pseudokinases"/>
</dbReference>
<keyword evidence="4" id="KW-1185">Reference proteome</keyword>
<accession>A0A8T0GDH5</accession>
<evidence type="ECO:0000313" key="4">
    <source>
        <dbReference type="Proteomes" id="UP000822688"/>
    </source>
</evidence>
<name>A0A8T0GDH5_CERPU</name>
<feature type="compositionally biased region" description="Basic residues" evidence="1">
    <location>
        <begin position="40"/>
        <end position="54"/>
    </location>
</feature>
<evidence type="ECO:0000256" key="1">
    <source>
        <dbReference type="SAM" id="MobiDB-lite"/>
    </source>
</evidence>
<dbReference type="PROSITE" id="PS00108">
    <property type="entry name" value="PROTEIN_KINASE_ST"/>
    <property type="match status" value="1"/>
</dbReference>
<dbReference type="EMBL" id="CM026432">
    <property type="protein sequence ID" value="KAG0557083.1"/>
    <property type="molecule type" value="Genomic_DNA"/>
</dbReference>
<dbReference type="PANTHER" id="PTHR44329">
    <property type="entry name" value="SERINE/THREONINE-PROTEIN KINASE TNNI3K-RELATED"/>
    <property type="match status" value="1"/>
</dbReference>
<sequence>MATVSADDTRQDADNTVSELCSNFPTAVQVSTSDGENPQLHRKTANSRRQRGRAGKNEALVSTSGPRDANSTSTCTTAWHSVVLVFSNFLFKAFQGCLSPGQAPAIPSTDASSPSASACATQYYSARIQSMIENRAKCSDDVEYEIASSKVHWSTVDRPAGRTSERRSAAQEGGGSSEDESEGEEVIDERELDEDILKANREAIKEQRQHHAWGRCFQEDRDTLFERREKIAEGGEAKIYAGIRTDLLEGEAGRHVVFKVFPRGYHLRDLVKLWPEGAFSSPFIRGTKIEHVMLLPNDGRIAMVMERAWGDLRRLIDMKKQANGNRGPPFNTEDVFDKMRWIAYEMKWLHEDDVVHRDLKASNVLLYGHGDNFSTQRCSLVSTGTHVVSDYECALGVMGTGFWRAPEVLLGMRDPKKRCSPTLFTKKSDVYSYGMLCYEIATGFLPFEREGFSGTRGEQDLVINGKRPSFPDDVDGGMKDLITRCWHQDEDKRPTFDEIYSETYYMWESLLLIDVNQNILNLP</sequence>
<dbReference type="GO" id="GO:0005524">
    <property type="term" value="F:ATP binding"/>
    <property type="evidence" value="ECO:0007669"/>
    <property type="project" value="InterPro"/>
</dbReference>
<reference evidence="3 4" key="1">
    <citation type="submission" date="2020-06" db="EMBL/GenBank/DDBJ databases">
        <title>WGS assembly of Ceratodon purpureus strain R40.</title>
        <authorList>
            <person name="Carey S.B."/>
            <person name="Jenkins J."/>
            <person name="Shu S."/>
            <person name="Lovell J.T."/>
            <person name="Sreedasyam A."/>
            <person name="Maumus F."/>
            <person name="Tiley G.P."/>
            <person name="Fernandez-Pozo N."/>
            <person name="Barry K."/>
            <person name="Chen C."/>
            <person name="Wang M."/>
            <person name="Lipzen A."/>
            <person name="Daum C."/>
            <person name="Saski C.A."/>
            <person name="Payton A.C."/>
            <person name="Mcbreen J.C."/>
            <person name="Conrad R.E."/>
            <person name="Kollar L.M."/>
            <person name="Olsson S."/>
            <person name="Huttunen S."/>
            <person name="Landis J.B."/>
            <person name="Wickett N.J."/>
            <person name="Johnson M.G."/>
            <person name="Rensing S.A."/>
            <person name="Grimwood J."/>
            <person name="Schmutz J."/>
            <person name="Mcdaniel S.F."/>
        </authorList>
    </citation>
    <scope>NUCLEOTIDE SEQUENCE [LARGE SCALE GENOMIC DNA]</scope>
    <source>
        <strain evidence="3 4">R40</strain>
    </source>
</reference>
<dbReference type="Gene3D" id="1.10.510.10">
    <property type="entry name" value="Transferase(Phosphotransferase) domain 1"/>
    <property type="match status" value="1"/>
</dbReference>
<dbReference type="AlphaFoldDB" id="A0A8T0GDH5"/>
<dbReference type="SUPFAM" id="SSF56112">
    <property type="entry name" value="Protein kinase-like (PK-like)"/>
    <property type="match status" value="1"/>
</dbReference>
<gene>
    <name evidence="3" type="ORF">KC19_11G100900</name>
</gene>
<feature type="domain" description="Protein kinase" evidence="2">
    <location>
        <begin position="225"/>
        <end position="505"/>
    </location>
</feature>
<feature type="region of interest" description="Disordered" evidence="1">
    <location>
        <begin position="28"/>
        <end position="72"/>
    </location>
</feature>
<evidence type="ECO:0000313" key="3">
    <source>
        <dbReference type="EMBL" id="KAG0557083.1"/>
    </source>
</evidence>
<comment type="caution">
    <text evidence="3">The sequence shown here is derived from an EMBL/GenBank/DDBJ whole genome shotgun (WGS) entry which is preliminary data.</text>
</comment>
<dbReference type="InterPro" id="IPR008271">
    <property type="entry name" value="Ser/Thr_kinase_AS"/>
</dbReference>
<feature type="compositionally biased region" description="Polar residues" evidence="1">
    <location>
        <begin position="60"/>
        <end position="72"/>
    </location>
</feature>
<proteinExistence type="predicted"/>
<dbReference type="InterPro" id="IPR000719">
    <property type="entry name" value="Prot_kinase_dom"/>
</dbReference>
<dbReference type="InterPro" id="IPR011009">
    <property type="entry name" value="Kinase-like_dom_sf"/>
</dbReference>
<dbReference type="PROSITE" id="PS50011">
    <property type="entry name" value="PROTEIN_KINASE_DOM"/>
    <property type="match status" value="1"/>
</dbReference>
<feature type="compositionally biased region" description="Acidic residues" evidence="1">
    <location>
        <begin position="177"/>
        <end position="189"/>
    </location>
</feature>
<dbReference type="PANTHER" id="PTHR44329:SF260">
    <property type="entry name" value="PROTEIN KINASE DOMAIN-CONTAINING PROTEIN"/>
    <property type="match status" value="1"/>
</dbReference>
<dbReference type="Proteomes" id="UP000822688">
    <property type="component" value="Chromosome 11"/>
</dbReference>